<reference evidence="2" key="1">
    <citation type="submission" date="2017-02" db="EMBL/GenBank/DDBJ databases">
        <authorList>
            <person name="Dridi B."/>
        </authorList>
    </citation>
    <scope>NUCLEOTIDE SEQUENCE [LARGE SCALE GENOMIC DNA]</scope>
    <source>
        <strain evidence="2">bH819</strain>
    </source>
</reference>
<accession>A0A1X6WMA0</accession>
<proteinExistence type="predicted"/>
<dbReference type="RefSeq" id="WP_086951105.1">
    <property type="nucleotide sequence ID" value="NZ_FWFD01000008.1"/>
</dbReference>
<protein>
    <submittedName>
        <fullName evidence="1">Uncharacterized protein</fullName>
    </submittedName>
</protein>
<name>A0A1X6WMA0_9ENTE</name>
<dbReference type="OrthoDB" id="1410019at2"/>
<dbReference type="AlphaFoldDB" id="A0A1X6WMA0"/>
<dbReference type="EMBL" id="FWFD01000008">
    <property type="protein sequence ID" value="SLM85471.1"/>
    <property type="molecule type" value="Genomic_DNA"/>
</dbReference>
<sequence>MIKKEYLELYRTNSENIYNQLVLLPKDKKEKTKVFNQKISMFHNGIIKELEEQYSKEANKENELEEVLLATYSFYVMMLEFRNKLWEYEYMTFSRRIGELWEPFCKLPFSHPKNELSLIKPVKFDSVIGNLVETNHNFIDTLEISEIKKQILKDNYDNILEYVNSGVVNLSLDLHFKQSDYSYNVDYKSGFSSNEKGNTNRLLMVGSIYHKNFKNNENMLFVRQKREDNNHYLQTIENSGYWKVYCADEAYTKISEFTGFDLKKWMDINMDWENDISNDFKNFLINGDMIKYLTW</sequence>
<dbReference type="Proteomes" id="UP000195918">
    <property type="component" value="Unassembled WGS sequence"/>
</dbReference>
<organism evidence="1 2">
    <name type="scientific">Vagococcus fluvialis bH819</name>
    <dbReference type="NCBI Taxonomy" id="1255619"/>
    <lineage>
        <taxon>Bacteria</taxon>
        <taxon>Bacillati</taxon>
        <taxon>Bacillota</taxon>
        <taxon>Bacilli</taxon>
        <taxon>Lactobacillales</taxon>
        <taxon>Enterococcaceae</taxon>
        <taxon>Vagococcus</taxon>
    </lineage>
</organism>
<evidence type="ECO:0000313" key="2">
    <source>
        <dbReference type="Proteomes" id="UP000195918"/>
    </source>
</evidence>
<evidence type="ECO:0000313" key="1">
    <source>
        <dbReference type="EMBL" id="SLM85471.1"/>
    </source>
</evidence>
<keyword evidence="2" id="KW-1185">Reference proteome</keyword>
<gene>
    <name evidence="1" type="ORF">FM121_05185</name>
</gene>